<feature type="domain" description="HTH luxR-type" evidence="4">
    <location>
        <begin position="98"/>
        <end position="163"/>
    </location>
</feature>
<dbReference type="GO" id="GO:0006355">
    <property type="term" value="P:regulation of DNA-templated transcription"/>
    <property type="evidence" value="ECO:0007669"/>
    <property type="project" value="InterPro"/>
</dbReference>
<organism evidence="5 6">
    <name type="scientific">Paracoccus chinensis</name>
    <dbReference type="NCBI Taxonomy" id="525640"/>
    <lineage>
        <taxon>Bacteria</taxon>
        <taxon>Pseudomonadati</taxon>
        <taxon>Pseudomonadota</taxon>
        <taxon>Alphaproteobacteria</taxon>
        <taxon>Rhodobacterales</taxon>
        <taxon>Paracoccaceae</taxon>
        <taxon>Paracoccus</taxon>
    </lineage>
</organism>
<dbReference type="RefSeq" id="WP_342672018.1">
    <property type="nucleotide sequence ID" value="NZ_FNGE01000010.1"/>
</dbReference>
<dbReference type="PROSITE" id="PS00622">
    <property type="entry name" value="HTH_LUXR_1"/>
    <property type="match status" value="1"/>
</dbReference>
<dbReference type="Proteomes" id="UP000199555">
    <property type="component" value="Unassembled WGS sequence"/>
</dbReference>
<keyword evidence="3" id="KW-0804">Transcription</keyword>
<reference evidence="6" key="1">
    <citation type="submission" date="2016-10" db="EMBL/GenBank/DDBJ databases">
        <authorList>
            <person name="Varghese N."/>
            <person name="Submissions S."/>
        </authorList>
    </citation>
    <scope>NUCLEOTIDE SEQUENCE [LARGE SCALE GENOMIC DNA]</scope>
    <source>
        <strain evidence="6">CGMCC 1.7655</strain>
    </source>
</reference>
<name>A0A1G9JX83_9RHOB</name>
<dbReference type="InterPro" id="IPR000792">
    <property type="entry name" value="Tscrpt_reg_LuxR_C"/>
</dbReference>
<dbReference type="InterPro" id="IPR035965">
    <property type="entry name" value="PAS-like_dom_sf"/>
</dbReference>
<proteinExistence type="predicted"/>
<keyword evidence="6" id="KW-1185">Reference proteome</keyword>
<dbReference type="AlphaFoldDB" id="A0A1G9JX83"/>
<accession>A0A1G9JX83</accession>
<dbReference type="PANTHER" id="PTHR44688:SF16">
    <property type="entry name" value="DNA-BINDING TRANSCRIPTIONAL ACTIVATOR DEVR_DOSR"/>
    <property type="match status" value="1"/>
</dbReference>
<dbReference type="Gene3D" id="1.10.10.10">
    <property type="entry name" value="Winged helix-like DNA-binding domain superfamily/Winged helix DNA-binding domain"/>
    <property type="match status" value="1"/>
</dbReference>
<dbReference type="NCBIfam" id="TIGR00229">
    <property type="entry name" value="sensory_box"/>
    <property type="match status" value="1"/>
</dbReference>
<dbReference type="EMBL" id="FNGE01000010">
    <property type="protein sequence ID" value="SDL42187.1"/>
    <property type="molecule type" value="Genomic_DNA"/>
</dbReference>
<dbReference type="InterPro" id="IPR036388">
    <property type="entry name" value="WH-like_DNA-bd_sf"/>
</dbReference>
<evidence type="ECO:0000313" key="6">
    <source>
        <dbReference type="Proteomes" id="UP000199555"/>
    </source>
</evidence>
<evidence type="ECO:0000313" key="5">
    <source>
        <dbReference type="EMBL" id="SDL42187.1"/>
    </source>
</evidence>
<dbReference type="PROSITE" id="PS50043">
    <property type="entry name" value="HTH_LUXR_2"/>
    <property type="match status" value="1"/>
</dbReference>
<dbReference type="SUPFAM" id="SSF55785">
    <property type="entry name" value="PYP-like sensor domain (PAS domain)"/>
    <property type="match status" value="1"/>
</dbReference>
<dbReference type="CDD" id="cd00130">
    <property type="entry name" value="PAS"/>
    <property type="match status" value="1"/>
</dbReference>
<dbReference type="GO" id="GO:0003677">
    <property type="term" value="F:DNA binding"/>
    <property type="evidence" value="ECO:0007669"/>
    <property type="project" value="UniProtKB-KW"/>
</dbReference>
<keyword evidence="2" id="KW-0238">DNA-binding</keyword>
<evidence type="ECO:0000259" key="4">
    <source>
        <dbReference type="PROSITE" id="PS50043"/>
    </source>
</evidence>
<keyword evidence="1" id="KW-0805">Transcription regulation</keyword>
<dbReference type="CDD" id="cd06170">
    <property type="entry name" value="LuxR_C_like"/>
    <property type="match status" value="1"/>
</dbReference>
<dbReference type="PANTHER" id="PTHR44688">
    <property type="entry name" value="DNA-BINDING TRANSCRIPTIONAL ACTIVATOR DEVR_DOSR"/>
    <property type="match status" value="1"/>
</dbReference>
<dbReference type="SMART" id="SM00421">
    <property type="entry name" value="HTH_LUXR"/>
    <property type="match status" value="1"/>
</dbReference>
<dbReference type="Pfam" id="PF13426">
    <property type="entry name" value="PAS_9"/>
    <property type="match status" value="1"/>
</dbReference>
<gene>
    <name evidence="5" type="ORF">SAMN04487971_11085</name>
</gene>
<sequence length="164" mass="18896">MTEHRVIRACNPAFAAMFGGEAERFRNMELSHLYPSIEEYEAIGQAGLQRMRATPVYHDERIMRRLDGRLFWCRVQGRSLKPDEPFALAVWTFADLSAERPVLDLTRRERDVAIRTCQGRTAKEIARDLDLSPRTVEQYRARLFQKTGARNKAELVAVLTGVPF</sequence>
<evidence type="ECO:0000256" key="2">
    <source>
        <dbReference type="ARBA" id="ARBA00023125"/>
    </source>
</evidence>
<protein>
    <submittedName>
        <fullName evidence="5">Transcriptional regulator, LuxR family</fullName>
    </submittedName>
</protein>
<dbReference type="InterPro" id="IPR000014">
    <property type="entry name" value="PAS"/>
</dbReference>
<evidence type="ECO:0000256" key="3">
    <source>
        <dbReference type="ARBA" id="ARBA00023163"/>
    </source>
</evidence>
<dbReference type="Pfam" id="PF00196">
    <property type="entry name" value="GerE"/>
    <property type="match status" value="1"/>
</dbReference>
<dbReference type="SUPFAM" id="SSF46894">
    <property type="entry name" value="C-terminal effector domain of the bipartite response regulators"/>
    <property type="match status" value="1"/>
</dbReference>
<evidence type="ECO:0000256" key="1">
    <source>
        <dbReference type="ARBA" id="ARBA00023015"/>
    </source>
</evidence>
<dbReference type="STRING" id="525640.SAMN04487971_11085"/>
<dbReference type="InterPro" id="IPR016032">
    <property type="entry name" value="Sig_transdc_resp-reg_C-effctor"/>
</dbReference>
<dbReference type="Gene3D" id="3.30.450.20">
    <property type="entry name" value="PAS domain"/>
    <property type="match status" value="1"/>
</dbReference>
<dbReference type="PRINTS" id="PR00038">
    <property type="entry name" value="HTHLUXR"/>
</dbReference>